<feature type="domain" description="Pterin-binding" evidence="24">
    <location>
        <begin position="321"/>
        <end position="565"/>
    </location>
</feature>
<evidence type="ECO:0000256" key="5">
    <source>
        <dbReference type="ARBA" id="ARBA00010398"/>
    </source>
</evidence>
<keyword evidence="21" id="KW-0175">Coiled coil</keyword>
<dbReference type="Gene3D" id="3.20.20.330">
    <property type="entry name" value="Homocysteine-binding-like domain"/>
    <property type="match status" value="1"/>
</dbReference>
<dbReference type="InterPro" id="IPR036594">
    <property type="entry name" value="Meth_synthase_dom"/>
</dbReference>
<dbReference type="InterPro" id="IPR050554">
    <property type="entry name" value="Met_Synthase/Corrinoid"/>
</dbReference>
<name>A0AAE3DNI0_9FIRM</name>
<dbReference type="SUPFAM" id="SSF82282">
    <property type="entry name" value="Homocysteine S-methyltransferase"/>
    <property type="match status" value="1"/>
</dbReference>
<keyword evidence="17" id="KW-0170">Cobalt</keyword>
<dbReference type="GO" id="GO:0032259">
    <property type="term" value="P:methylation"/>
    <property type="evidence" value="ECO:0007669"/>
    <property type="project" value="UniProtKB-KW"/>
</dbReference>
<evidence type="ECO:0000256" key="14">
    <source>
        <dbReference type="ARBA" id="ARBA00022723"/>
    </source>
</evidence>
<evidence type="ECO:0000259" key="25">
    <source>
        <dbReference type="PROSITE" id="PS51332"/>
    </source>
</evidence>
<feature type="compositionally biased region" description="Polar residues" evidence="22">
    <location>
        <begin position="601"/>
        <end position="618"/>
    </location>
</feature>
<dbReference type="Proteomes" id="UP001199355">
    <property type="component" value="Unassembled WGS sequence"/>
</dbReference>
<dbReference type="AlphaFoldDB" id="A0AAE3DNI0"/>
<keyword evidence="13" id="KW-0949">S-adenosyl-L-methionine</keyword>
<sequence length="845" mass="91663">MTKEEFRRLAQSGLLFLDGATGSNLQKQGMPVGVCPELWITEHEEIMSGLQKAYLEAGTNILYAPTFTANRIKLKEFDLEDRIEELNHKLVEISKRAADGKALVAGDLTMTGQQLKPMGPLDFEELIDVYKEQIRYITEAGADLLVVETMMSLQESRAALIAAKETCPDIPVMVTMTFESDGRSLFGTDAATAAIVLSSLGADAVGANCSTGPDQMAEVIRRMAKVTDIPIIAKPNAGLPSLDEKGQTVYDMGPEEFGADMELLLDAGAQILGGCCGTTPEHIRKMTHRLAGRPVPVHGNPTQRALTSERASLTFDLDGPFLIVGERINPTGKKKLQQELREGSFELVTQFAQEQEERGASILDVNMGMSGIDEKAMMLQALEEVAGVTKLPLSIDSSHVDVQEEALRRYPGRALINSISLESEKFEKLLPLAKKYGAMFVLLPLSDEGLPKNLNEKISIIEKIVARALELGMKKTDIIVDGLVATVGANKQAALETLETIRYCHRNGLATTCGLSNISFGLPERSCVNSAFLTMAIASGLTMAIANPSQDILVGAAFASDLLLNKEDSDIRYIEFSGQAKERREEADAKKEALLRQSLQASEGSTVTANQTGNTQVQDGAARQKAAGAKTPQQQSAERVREAVLKGKRKIAEDLTKKALEAGNSPQELLHGQLLPAINEVGELFDKGKYFLPQLIASAETMKLCIGILEPLLLQDQTSEKMPVVVIATVAGDIHDIGKNLVALMLKNYGFQVIDLGKDVPKEKIIEATIEHNAQIIALSALMTTTMQEMRNVVEYAKEKGVTAKIMIGGAVITQDYADEIHADGYSRDAADAVRLAKRLVGMQE</sequence>
<dbReference type="EC" id="2.1.1.13" evidence="7"/>
<evidence type="ECO:0000256" key="1">
    <source>
        <dbReference type="ARBA" id="ARBA00001700"/>
    </source>
</evidence>
<evidence type="ECO:0000256" key="17">
    <source>
        <dbReference type="ARBA" id="ARBA00023285"/>
    </source>
</evidence>
<dbReference type="InterPro" id="IPR017215">
    <property type="entry name" value="MetH_bac"/>
</dbReference>
<evidence type="ECO:0000256" key="13">
    <source>
        <dbReference type="ARBA" id="ARBA00022691"/>
    </source>
</evidence>
<dbReference type="GO" id="GO:0008705">
    <property type="term" value="F:methionine synthase activity"/>
    <property type="evidence" value="ECO:0007669"/>
    <property type="project" value="UniProtKB-EC"/>
</dbReference>
<dbReference type="Gene3D" id="3.40.50.280">
    <property type="entry name" value="Cobalamin-binding domain"/>
    <property type="match status" value="1"/>
</dbReference>
<protein>
    <recommendedName>
        <fullName evidence="8">Methionine synthase</fullName>
        <ecNumber evidence="7">2.1.1.13</ecNumber>
    </recommendedName>
    <alternativeName>
        <fullName evidence="19">5-methyltetrahydrofolate--homocysteine methyltransferase</fullName>
    </alternativeName>
</protein>
<dbReference type="InterPro" id="IPR006158">
    <property type="entry name" value="Cobalamin-bd"/>
</dbReference>
<gene>
    <name evidence="27" type="ORF">LKD45_07805</name>
</gene>
<evidence type="ECO:0000256" key="8">
    <source>
        <dbReference type="ARBA" id="ARBA00013998"/>
    </source>
</evidence>
<keyword evidence="11" id="KW-0846">Cobalamin</keyword>
<dbReference type="RefSeq" id="WP_308728189.1">
    <property type="nucleotide sequence ID" value="NZ_JAJEQF010000016.1"/>
</dbReference>
<dbReference type="Gene3D" id="3.20.20.20">
    <property type="entry name" value="Dihydropteroate synthase-like"/>
    <property type="match status" value="1"/>
</dbReference>
<dbReference type="InterPro" id="IPR003759">
    <property type="entry name" value="Cbl-bd_cap"/>
</dbReference>
<evidence type="ECO:0000256" key="12">
    <source>
        <dbReference type="ARBA" id="ARBA00022679"/>
    </source>
</evidence>
<keyword evidence="14 20" id="KW-0479">Metal-binding</keyword>
<evidence type="ECO:0000256" key="19">
    <source>
        <dbReference type="ARBA" id="ARBA00031040"/>
    </source>
</evidence>
<dbReference type="Pfam" id="PF02607">
    <property type="entry name" value="B12-binding_2"/>
    <property type="match status" value="1"/>
</dbReference>
<feature type="domain" description="Hcy-binding" evidence="23">
    <location>
        <begin position="3"/>
        <end position="290"/>
    </location>
</feature>
<feature type="binding site" evidence="20">
    <location>
        <position position="275"/>
    </location>
    <ligand>
        <name>Zn(2+)</name>
        <dbReference type="ChEBI" id="CHEBI:29105"/>
    </ligand>
</feature>
<dbReference type="PROSITE" id="PS51337">
    <property type="entry name" value="B12_BINDING_NTER"/>
    <property type="match status" value="1"/>
</dbReference>
<evidence type="ECO:0000256" key="2">
    <source>
        <dbReference type="ARBA" id="ARBA00001947"/>
    </source>
</evidence>
<dbReference type="PROSITE" id="PS50972">
    <property type="entry name" value="PTERIN_BINDING"/>
    <property type="match status" value="1"/>
</dbReference>
<feature type="binding site" evidence="20">
    <location>
        <position position="209"/>
    </location>
    <ligand>
        <name>Zn(2+)</name>
        <dbReference type="ChEBI" id="CHEBI:29105"/>
    </ligand>
</feature>
<dbReference type="Pfam" id="PF02574">
    <property type="entry name" value="S-methyl_trans"/>
    <property type="match status" value="1"/>
</dbReference>
<dbReference type="GO" id="GO:0031419">
    <property type="term" value="F:cobalamin binding"/>
    <property type="evidence" value="ECO:0007669"/>
    <property type="project" value="UniProtKB-KW"/>
</dbReference>
<feature type="domain" description="B12-binding N-terminal" evidence="26">
    <location>
        <begin position="627"/>
        <end position="721"/>
    </location>
</feature>
<evidence type="ECO:0000256" key="4">
    <source>
        <dbReference type="ARBA" id="ARBA00005178"/>
    </source>
</evidence>
<evidence type="ECO:0000259" key="26">
    <source>
        <dbReference type="PROSITE" id="PS51337"/>
    </source>
</evidence>
<dbReference type="InterPro" id="IPR011005">
    <property type="entry name" value="Dihydropteroate_synth-like_sf"/>
</dbReference>
<evidence type="ECO:0000256" key="16">
    <source>
        <dbReference type="ARBA" id="ARBA00023167"/>
    </source>
</evidence>
<feature type="domain" description="B12-binding" evidence="25">
    <location>
        <begin position="722"/>
        <end position="845"/>
    </location>
</feature>
<proteinExistence type="inferred from homology"/>
<dbReference type="SMART" id="SM01018">
    <property type="entry name" value="B12-binding_2"/>
    <property type="match status" value="1"/>
</dbReference>
<comment type="pathway">
    <text evidence="4">Amino-acid biosynthesis; L-methionine biosynthesis via de novo pathway; L-methionine from L-homocysteine (MetH route): step 1/1.</text>
</comment>
<dbReference type="Pfam" id="PF02310">
    <property type="entry name" value="B12-binding"/>
    <property type="match status" value="1"/>
</dbReference>
<dbReference type="Pfam" id="PF00809">
    <property type="entry name" value="Pterin_bind"/>
    <property type="match status" value="1"/>
</dbReference>
<organism evidence="27 28">
    <name type="scientific">Gallintestinimicrobium propionicum</name>
    <dbReference type="NCBI Taxonomy" id="2981770"/>
    <lineage>
        <taxon>Bacteria</taxon>
        <taxon>Bacillati</taxon>
        <taxon>Bacillota</taxon>
        <taxon>Clostridia</taxon>
        <taxon>Lachnospirales</taxon>
        <taxon>Lachnospiraceae</taxon>
        <taxon>Gallintestinimicrobium</taxon>
    </lineage>
</organism>
<evidence type="ECO:0000256" key="7">
    <source>
        <dbReference type="ARBA" id="ARBA00012032"/>
    </source>
</evidence>
<evidence type="ECO:0000256" key="11">
    <source>
        <dbReference type="ARBA" id="ARBA00022628"/>
    </source>
</evidence>
<comment type="similarity">
    <text evidence="5">Belongs to the vitamin-B12 dependent methionine synthase family.</text>
</comment>
<evidence type="ECO:0000259" key="23">
    <source>
        <dbReference type="PROSITE" id="PS50970"/>
    </source>
</evidence>
<evidence type="ECO:0000313" key="27">
    <source>
        <dbReference type="EMBL" id="MCC2167598.1"/>
    </source>
</evidence>
<dbReference type="GO" id="GO:0005829">
    <property type="term" value="C:cytosol"/>
    <property type="evidence" value="ECO:0007669"/>
    <property type="project" value="TreeGrafter"/>
</dbReference>
<keyword evidence="10" id="KW-0028">Amino-acid biosynthesis</keyword>
<feature type="binding site" evidence="20">
    <location>
        <position position="276"/>
    </location>
    <ligand>
        <name>Zn(2+)</name>
        <dbReference type="ChEBI" id="CHEBI:29105"/>
    </ligand>
</feature>
<evidence type="ECO:0000256" key="22">
    <source>
        <dbReference type="SAM" id="MobiDB-lite"/>
    </source>
</evidence>
<evidence type="ECO:0000259" key="24">
    <source>
        <dbReference type="PROSITE" id="PS50972"/>
    </source>
</evidence>
<dbReference type="EMBL" id="JAJEQF010000016">
    <property type="protein sequence ID" value="MCC2167598.1"/>
    <property type="molecule type" value="Genomic_DNA"/>
</dbReference>
<dbReference type="InterPro" id="IPR036724">
    <property type="entry name" value="Cobalamin-bd_sf"/>
</dbReference>
<evidence type="ECO:0000256" key="20">
    <source>
        <dbReference type="PROSITE-ProRule" id="PRU00333"/>
    </source>
</evidence>
<keyword evidence="15 20" id="KW-0862">Zinc</keyword>
<feature type="region of interest" description="Disordered" evidence="22">
    <location>
        <begin position="601"/>
        <end position="639"/>
    </location>
</feature>
<dbReference type="PIRSF" id="PIRSF037472">
    <property type="entry name" value="DHPS_mtfrase"/>
    <property type="match status" value="1"/>
</dbReference>
<comment type="cofactor">
    <cofactor evidence="3">
        <name>methylcob(III)alamin</name>
        <dbReference type="ChEBI" id="CHEBI:28115"/>
    </cofactor>
</comment>
<dbReference type="InterPro" id="IPR036589">
    <property type="entry name" value="HCY_dom_sf"/>
</dbReference>
<dbReference type="PROSITE" id="PS50970">
    <property type="entry name" value="HCY"/>
    <property type="match status" value="1"/>
</dbReference>
<evidence type="ECO:0000256" key="3">
    <source>
        <dbReference type="ARBA" id="ARBA00001956"/>
    </source>
</evidence>
<evidence type="ECO:0000256" key="6">
    <source>
        <dbReference type="ARBA" id="ARBA00010854"/>
    </source>
</evidence>
<comment type="catalytic activity">
    <reaction evidence="1">
        <text>(6S)-5-methyl-5,6,7,8-tetrahydrofolate + L-homocysteine = (6S)-5,6,7,8-tetrahydrofolate + L-methionine</text>
        <dbReference type="Rhea" id="RHEA:11172"/>
        <dbReference type="ChEBI" id="CHEBI:18608"/>
        <dbReference type="ChEBI" id="CHEBI:57453"/>
        <dbReference type="ChEBI" id="CHEBI:57844"/>
        <dbReference type="ChEBI" id="CHEBI:58199"/>
        <dbReference type="EC" id="2.1.1.13"/>
    </reaction>
</comment>
<keyword evidence="12 20" id="KW-0808">Transferase</keyword>
<dbReference type="GO" id="GO:0050667">
    <property type="term" value="P:homocysteine metabolic process"/>
    <property type="evidence" value="ECO:0007669"/>
    <property type="project" value="TreeGrafter"/>
</dbReference>
<dbReference type="CDD" id="cd02070">
    <property type="entry name" value="corrinoid_protein_B12-BD"/>
    <property type="match status" value="1"/>
</dbReference>
<comment type="similarity">
    <text evidence="6">Belongs to the methylamine corrinoid protein family.</text>
</comment>
<evidence type="ECO:0000313" key="28">
    <source>
        <dbReference type="Proteomes" id="UP001199355"/>
    </source>
</evidence>
<dbReference type="SUPFAM" id="SSF47644">
    <property type="entry name" value="Methionine synthase domain"/>
    <property type="match status" value="1"/>
</dbReference>
<dbReference type="SUPFAM" id="SSF52242">
    <property type="entry name" value="Cobalamin (vitamin B12)-binding domain"/>
    <property type="match status" value="1"/>
</dbReference>
<dbReference type="GO" id="GO:0046653">
    <property type="term" value="P:tetrahydrofolate metabolic process"/>
    <property type="evidence" value="ECO:0007669"/>
    <property type="project" value="TreeGrafter"/>
</dbReference>
<evidence type="ECO:0000256" key="15">
    <source>
        <dbReference type="ARBA" id="ARBA00022833"/>
    </source>
</evidence>
<dbReference type="GO" id="GO:0046872">
    <property type="term" value="F:metal ion binding"/>
    <property type="evidence" value="ECO:0007669"/>
    <property type="project" value="UniProtKB-KW"/>
</dbReference>
<dbReference type="PANTHER" id="PTHR45833">
    <property type="entry name" value="METHIONINE SYNTHASE"/>
    <property type="match status" value="1"/>
</dbReference>
<dbReference type="SUPFAM" id="SSF51717">
    <property type="entry name" value="Dihydropteroate synthetase-like"/>
    <property type="match status" value="1"/>
</dbReference>
<feature type="coiled-coil region" evidence="21">
    <location>
        <begin position="69"/>
        <end position="96"/>
    </location>
</feature>
<keyword evidence="9 20" id="KW-0489">Methyltransferase</keyword>
<reference evidence="27 28" key="1">
    <citation type="submission" date="2021-10" db="EMBL/GenBank/DDBJ databases">
        <title>Anaerobic single-cell dispensing facilitates the cultivation of human gut bacteria.</title>
        <authorList>
            <person name="Afrizal A."/>
        </authorList>
    </citation>
    <scope>NUCLEOTIDE SEQUENCE [LARGE SCALE GENOMIC DNA]</scope>
    <source>
        <strain evidence="27 28">CLA-AA-H244</strain>
    </source>
</reference>
<comment type="function">
    <text evidence="18">Catalyzes the transfer of a methyl group from methyl-cobalamin to homocysteine, yielding enzyme-bound cob(I)alamin and methionine. Subsequently, remethylates the cofactor using methyltetrahydrofolate.</text>
</comment>
<accession>A0AAE3DNI0</accession>
<dbReference type="PANTHER" id="PTHR45833:SF1">
    <property type="entry name" value="METHIONINE SYNTHASE"/>
    <property type="match status" value="1"/>
</dbReference>
<dbReference type="InterPro" id="IPR000489">
    <property type="entry name" value="Pterin-binding_dom"/>
</dbReference>
<dbReference type="InterPro" id="IPR003726">
    <property type="entry name" value="HCY_dom"/>
</dbReference>
<comment type="caution">
    <text evidence="27">The sequence shown here is derived from an EMBL/GenBank/DDBJ whole genome shotgun (WGS) entry which is preliminary data.</text>
</comment>
<evidence type="ECO:0000256" key="10">
    <source>
        <dbReference type="ARBA" id="ARBA00022605"/>
    </source>
</evidence>
<evidence type="ECO:0000256" key="18">
    <source>
        <dbReference type="ARBA" id="ARBA00025552"/>
    </source>
</evidence>
<keyword evidence="28" id="KW-1185">Reference proteome</keyword>
<comment type="cofactor">
    <cofactor evidence="2 20">
        <name>Zn(2+)</name>
        <dbReference type="ChEBI" id="CHEBI:29105"/>
    </cofactor>
</comment>
<dbReference type="PROSITE" id="PS51332">
    <property type="entry name" value="B12_BINDING"/>
    <property type="match status" value="1"/>
</dbReference>
<keyword evidence="16" id="KW-0486">Methionine biosynthesis</keyword>
<evidence type="ECO:0000256" key="21">
    <source>
        <dbReference type="SAM" id="Coils"/>
    </source>
</evidence>
<dbReference type="FunFam" id="3.40.50.280:FF:000003">
    <property type="entry name" value="Dimethylamine methyltransferase corrinoid protein"/>
    <property type="match status" value="1"/>
</dbReference>
<evidence type="ECO:0000256" key="9">
    <source>
        <dbReference type="ARBA" id="ARBA00022603"/>
    </source>
</evidence>
<dbReference type="Gene3D" id="1.10.1240.10">
    <property type="entry name" value="Methionine synthase domain"/>
    <property type="match status" value="1"/>
</dbReference>